<dbReference type="EMBL" id="AMGW01000002">
    <property type="protein sequence ID" value="EXJ62118.1"/>
    <property type="molecule type" value="Genomic_DNA"/>
</dbReference>
<sequence>MGIFLSKTKTLEHSSESASSSTYTLHKHGSPRTSEFRVFFKKDGIPISPFHDIPLHADMEKQIFNMVVEVPRWTNAKYEISRSDVINPIHQDGEKTGPPRYVKNRFPHHGYIWNYGALPQTWEDPHYVDKDTNARGDDDPIDAVDISQHISYTGEVQQVKVLGILGLIDGGETDWKLIVIDVRDRRAAELHDIDDVDRLMPGYLTATREWFRLYKVPDGHGQNEFAFGGQYRNREFALRIIHECSEAWERLITGNTEPGDVDRTNTTLESSPFRVDPGKLHFPEGEDLPPAPLPKHVEEWFFLPSRDNPGQD</sequence>
<evidence type="ECO:0000256" key="8">
    <source>
        <dbReference type="ARBA" id="ARBA00022842"/>
    </source>
</evidence>
<dbReference type="EC" id="3.6.1.1" evidence="4"/>
<dbReference type="PANTHER" id="PTHR10286">
    <property type="entry name" value="INORGANIC PYROPHOSPHATASE"/>
    <property type="match status" value="1"/>
</dbReference>
<evidence type="ECO:0000313" key="13">
    <source>
        <dbReference type="Proteomes" id="UP000019473"/>
    </source>
</evidence>
<comment type="caution">
    <text evidence="12">The sequence shown here is derived from an EMBL/GenBank/DDBJ whole genome shotgun (WGS) entry which is preliminary data.</text>
</comment>
<evidence type="ECO:0000256" key="6">
    <source>
        <dbReference type="ARBA" id="ARBA00022723"/>
    </source>
</evidence>
<dbReference type="FunFam" id="3.90.80.10:FF:000004">
    <property type="entry name" value="Inorganic pyrophosphatase"/>
    <property type="match status" value="1"/>
</dbReference>
<dbReference type="HOGENOM" id="CLU_040684_0_2_1"/>
<keyword evidence="13" id="KW-1185">Reference proteome</keyword>
<dbReference type="eggNOG" id="KOG1626">
    <property type="taxonomic scope" value="Eukaryota"/>
</dbReference>
<dbReference type="RefSeq" id="XP_007754772.1">
    <property type="nucleotide sequence ID" value="XM_007756582.1"/>
</dbReference>
<evidence type="ECO:0000256" key="2">
    <source>
        <dbReference type="ARBA" id="ARBA00004496"/>
    </source>
</evidence>
<evidence type="ECO:0000256" key="1">
    <source>
        <dbReference type="ARBA" id="ARBA00001946"/>
    </source>
</evidence>
<organism evidence="12 13">
    <name type="scientific">Cladophialophora yegresii CBS 114405</name>
    <dbReference type="NCBI Taxonomy" id="1182544"/>
    <lineage>
        <taxon>Eukaryota</taxon>
        <taxon>Fungi</taxon>
        <taxon>Dikarya</taxon>
        <taxon>Ascomycota</taxon>
        <taxon>Pezizomycotina</taxon>
        <taxon>Eurotiomycetes</taxon>
        <taxon>Chaetothyriomycetidae</taxon>
        <taxon>Chaetothyriales</taxon>
        <taxon>Herpotrichiellaceae</taxon>
        <taxon>Cladophialophora</taxon>
    </lineage>
</organism>
<protein>
    <recommendedName>
        <fullName evidence="10">Inorganic pyrophosphatase</fullName>
        <ecNumber evidence="4">3.6.1.1</ecNumber>
    </recommendedName>
    <alternativeName>
        <fullName evidence="9">Pyrophosphate phospho-hydrolase</fullName>
    </alternativeName>
</protein>
<keyword evidence="6" id="KW-0479">Metal-binding</keyword>
<dbReference type="GO" id="GO:0006796">
    <property type="term" value="P:phosphate-containing compound metabolic process"/>
    <property type="evidence" value="ECO:0007669"/>
    <property type="project" value="InterPro"/>
</dbReference>
<evidence type="ECO:0000256" key="10">
    <source>
        <dbReference type="ARBA" id="ARBA00040300"/>
    </source>
</evidence>
<comment type="similarity">
    <text evidence="3">Belongs to the PPase family.</text>
</comment>
<dbReference type="PROSITE" id="PS00387">
    <property type="entry name" value="PPASE"/>
    <property type="match status" value="1"/>
</dbReference>
<dbReference type="InterPro" id="IPR036649">
    <property type="entry name" value="Pyrophosphatase_sf"/>
</dbReference>
<evidence type="ECO:0000313" key="12">
    <source>
        <dbReference type="EMBL" id="EXJ62118.1"/>
    </source>
</evidence>
<evidence type="ECO:0000256" key="3">
    <source>
        <dbReference type="ARBA" id="ARBA00006220"/>
    </source>
</evidence>
<dbReference type="STRING" id="1182544.W9W2E3"/>
<dbReference type="GO" id="GO:0004427">
    <property type="term" value="F:inorganic diphosphate phosphatase activity"/>
    <property type="evidence" value="ECO:0007669"/>
    <property type="project" value="UniProtKB-EC"/>
</dbReference>
<dbReference type="CDD" id="cd00412">
    <property type="entry name" value="pyrophosphatase"/>
    <property type="match status" value="1"/>
</dbReference>
<evidence type="ECO:0000256" key="9">
    <source>
        <dbReference type="ARBA" id="ARBA00032535"/>
    </source>
</evidence>
<dbReference type="OrthoDB" id="1608002at2759"/>
<dbReference type="SUPFAM" id="SSF50324">
    <property type="entry name" value="Inorganic pyrophosphatase"/>
    <property type="match status" value="1"/>
</dbReference>
<name>W9W2E3_9EURO</name>
<reference evidence="12 13" key="1">
    <citation type="submission" date="2013-03" db="EMBL/GenBank/DDBJ databases">
        <title>The Genome Sequence of Cladophialophora yegresii CBS 114405.</title>
        <authorList>
            <consortium name="The Broad Institute Genomics Platform"/>
            <person name="Cuomo C."/>
            <person name="de Hoog S."/>
            <person name="Gorbushina A."/>
            <person name="Walker B."/>
            <person name="Young S.K."/>
            <person name="Zeng Q."/>
            <person name="Gargeya S."/>
            <person name="Fitzgerald M."/>
            <person name="Haas B."/>
            <person name="Abouelleil A."/>
            <person name="Allen A.W."/>
            <person name="Alvarado L."/>
            <person name="Arachchi H.M."/>
            <person name="Berlin A.M."/>
            <person name="Chapman S.B."/>
            <person name="Gainer-Dewar J."/>
            <person name="Goldberg J."/>
            <person name="Griggs A."/>
            <person name="Gujja S."/>
            <person name="Hansen M."/>
            <person name="Howarth C."/>
            <person name="Imamovic A."/>
            <person name="Ireland A."/>
            <person name="Larimer J."/>
            <person name="McCowan C."/>
            <person name="Murphy C."/>
            <person name="Pearson M."/>
            <person name="Poon T.W."/>
            <person name="Priest M."/>
            <person name="Roberts A."/>
            <person name="Saif S."/>
            <person name="Shea T."/>
            <person name="Sisk P."/>
            <person name="Sykes S."/>
            <person name="Wortman J."/>
            <person name="Nusbaum C."/>
            <person name="Birren B."/>
        </authorList>
    </citation>
    <scope>NUCLEOTIDE SEQUENCE [LARGE SCALE GENOMIC DNA]</scope>
    <source>
        <strain evidence="12 13">CBS 114405</strain>
    </source>
</reference>
<dbReference type="GO" id="GO:0000287">
    <property type="term" value="F:magnesium ion binding"/>
    <property type="evidence" value="ECO:0007669"/>
    <property type="project" value="InterPro"/>
</dbReference>
<gene>
    <name evidence="12" type="ORF">A1O7_02551</name>
</gene>
<keyword evidence="5" id="KW-0963">Cytoplasm</keyword>
<dbReference type="Gene3D" id="3.90.80.10">
    <property type="entry name" value="Inorganic pyrophosphatase"/>
    <property type="match status" value="1"/>
</dbReference>
<evidence type="ECO:0000256" key="11">
    <source>
        <dbReference type="ARBA" id="ARBA00047820"/>
    </source>
</evidence>
<evidence type="ECO:0000256" key="7">
    <source>
        <dbReference type="ARBA" id="ARBA00022801"/>
    </source>
</evidence>
<proteinExistence type="inferred from homology"/>
<evidence type="ECO:0000256" key="4">
    <source>
        <dbReference type="ARBA" id="ARBA00012146"/>
    </source>
</evidence>
<comment type="subcellular location">
    <subcellularLocation>
        <location evidence="2">Cytoplasm</location>
    </subcellularLocation>
</comment>
<dbReference type="AlphaFoldDB" id="W9W2E3"/>
<dbReference type="Proteomes" id="UP000019473">
    <property type="component" value="Unassembled WGS sequence"/>
</dbReference>
<keyword evidence="8" id="KW-0460">Magnesium</keyword>
<keyword evidence="7" id="KW-0378">Hydrolase</keyword>
<dbReference type="Pfam" id="PF00719">
    <property type="entry name" value="Pyrophosphatase"/>
    <property type="match status" value="1"/>
</dbReference>
<comment type="cofactor">
    <cofactor evidence="1">
        <name>Mg(2+)</name>
        <dbReference type="ChEBI" id="CHEBI:18420"/>
    </cofactor>
</comment>
<evidence type="ECO:0000256" key="5">
    <source>
        <dbReference type="ARBA" id="ARBA00022490"/>
    </source>
</evidence>
<dbReference type="GeneID" id="19177157"/>
<dbReference type="VEuPathDB" id="FungiDB:A1O7_02551"/>
<dbReference type="GO" id="GO:0005737">
    <property type="term" value="C:cytoplasm"/>
    <property type="evidence" value="ECO:0007669"/>
    <property type="project" value="UniProtKB-SubCell"/>
</dbReference>
<comment type="catalytic activity">
    <reaction evidence="11">
        <text>diphosphate + H2O = 2 phosphate + H(+)</text>
        <dbReference type="Rhea" id="RHEA:24576"/>
        <dbReference type="ChEBI" id="CHEBI:15377"/>
        <dbReference type="ChEBI" id="CHEBI:15378"/>
        <dbReference type="ChEBI" id="CHEBI:33019"/>
        <dbReference type="ChEBI" id="CHEBI:43474"/>
        <dbReference type="EC" id="3.6.1.1"/>
    </reaction>
</comment>
<dbReference type="InterPro" id="IPR008162">
    <property type="entry name" value="Pyrophosphatase"/>
</dbReference>
<accession>W9W2E3</accession>